<evidence type="ECO:0000313" key="4">
    <source>
        <dbReference type="Proteomes" id="UP000614601"/>
    </source>
</evidence>
<feature type="region of interest" description="Disordered" evidence="1">
    <location>
        <begin position="100"/>
        <end position="172"/>
    </location>
</feature>
<accession>A0A811LPN4</accession>
<comment type="caution">
    <text evidence="3">The sequence shown here is derived from an EMBL/GenBank/DDBJ whole genome shotgun (WGS) entry which is preliminary data.</text>
</comment>
<evidence type="ECO:0000313" key="3">
    <source>
        <dbReference type="EMBL" id="CAD5229611.1"/>
    </source>
</evidence>
<feature type="region of interest" description="Disordered" evidence="1">
    <location>
        <begin position="186"/>
        <end position="233"/>
    </location>
</feature>
<dbReference type="EMBL" id="CAJFCW020000006">
    <property type="protein sequence ID" value="CAG9127079.1"/>
    <property type="molecule type" value="Genomic_DNA"/>
</dbReference>
<proteinExistence type="predicted"/>
<dbReference type="Proteomes" id="UP000614601">
    <property type="component" value="Unassembled WGS sequence"/>
</dbReference>
<keyword evidence="4" id="KW-1185">Reference proteome</keyword>
<evidence type="ECO:0000256" key="1">
    <source>
        <dbReference type="SAM" id="MobiDB-lite"/>
    </source>
</evidence>
<feature type="compositionally biased region" description="Basic and acidic residues" evidence="1">
    <location>
        <begin position="197"/>
        <end position="217"/>
    </location>
</feature>
<feature type="region of interest" description="Disordered" evidence="1">
    <location>
        <begin position="27"/>
        <end position="79"/>
    </location>
</feature>
<gene>
    <name evidence="3" type="ORF">BOKJ2_LOCUS13670</name>
</gene>
<feature type="chain" id="PRO_5035595854" evidence="2">
    <location>
        <begin position="20"/>
        <end position="233"/>
    </location>
</feature>
<feature type="compositionally biased region" description="Polar residues" evidence="1">
    <location>
        <begin position="109"/>
        <end position="120"/>
    </location>
</feature>
<name>A0A811LPN4_9BILA</name>
<keyword evidence="2" id="KW-0732">Signal</keyword>
<dbReference type="EMBL" id="CAJFDH010000006">
    <property type="protein sequence ID" value="CAD5229611.1"/>
    <property type="molecule type" value="Genomic_DNA"/>
</dbReference>
<feature type="compositionally biased region" description="Basic and acidic residues" evidence="1">
    <location>
        <begin position="41"/>
        <end position="65"/>
    </location>
</feature>
<organism evidence="3 4">
    <name type="scientific">Bursaphelenchus okinawaensis</name>
    <dbReference type="NCBI Taxonomy" id="465554"/>
    <lineage>
        <taxon>Eukaryota</taxon>
        <taxon>Metazoa</taxon>
        <taxon>Ecdysozoa</taxon>
        <taxon>Nematoda</taxon>
        <taxon>Chromadorea</taxon>
        <taxon>Rhabditida</taxon>
        <taxon>Tylenchina</taxon>
        <taxon>Tylenchomorpha</taxon>
        <taxon>Aphelenchoidea</taxon>
        <taxon>Aphelenchoididae</taxon>
        <taxon>Bursaphelenchus</taxon>
    </lineage>
</organism>
<dbReference type="AlphaFoldDB" id="A0A811LPN4"/>
<feature type="signal peptide" evidence="2">
    <location>
        <begin position="1"/>
        <end position="19"/>
    </location>
</feature>
<sequence length="233" mass="26343">MFLVWLFGVVAPFLILLQCHKPKSRKLKSKRKVFDVPPHLQDTRRQSDIIGDKAPEVAEDKDKSSESTSGRRKSKIVKTVSTEKKTFLVDNRDGDFKIREVEDKKTHSTQEIGPSSQVDITLTPKKPLEDANPDVETLRPPPEITKVAQRDVGNGKADAEDPQYATLKIDEDWDSKRDNFPEFIDQVHKSGSGSEGSDDKILKEVKGDTLKSRRDKSQQQNRKKMLTSGTSEK</sequence>
<protein>
    <submittedName>
        <fullName evidence="3">Uncharacterized protein</fullName>
    </submittedName>
</protein>
<evidence type="ECO:0000256" key="2">
    <source>
        <dbReference type="SAM" id="SignalP"/>
    </source>
</evidence>
<dbReference type="Proteomes" id="UP000783686">
    <property type="component" value="Unassembled WGS sequence"/>
</dbReference>
<reference evidence="3" key="1">
    <citation type="submission" date="2020-09" db="EMBL/GenBank/DDBJ databases">
        <authorList>
            <person name="Kikuchi T."/>
        </authorList>
    </citation>
    <scope>NUCLEOTIDE SEQUENCE</scope>
    <source>
        <strain evidence="3">SH1</strain>
    </source>
</reference>